<evidence type="ECO:0000256" key="14">
    <source>
        <dbReference type="RuleBase" id="RU000461"/>
    </source>
</evidence>
<keyword evidence="8" id="KW-0492">Microsome</keyword>
<evidence type="ECO:0000256" key="13">
    <source>
        <dbReference type="PIRSR" id="PIRSR602401-1"/>
    </source>
</evidence>
<dbReference type="OrthoDB" id="6717142at2759"/>
<evidence type="ECO:0000256" key="9">
    <source>
        <dbReference type="ARBA" id="ARBA00023002"/>
    </source>
</evidence>
<keyword evidence="12 15" id="KW-0472">Membrane</keyword>
<keyword evidence="7" id="KW-0256">Endoplasmic reticulum</keyword>
<keyword evidence="5 13" id="KW-0349">Heme</keyword>
<keyword evidence="10 13" id="KW-0408">Iron</keyword>
<evidence type="ECO:0000256" key="2">
    <source>
        <dbReference type="ARBA" id="ARBA00004174"/>
    </source>
</evidence>
<accession>A0A9P0DCB6</accession>
<keyword evidence="15" id="KW-1133">Transmembrane helix</keyword>
<comment type="cofactor">
    <cofactor evidence="1 13">
        <name>heme</name>
        <dbReference type="ChEBI" id="CHEBI:30413"/>
    </cofactor>
</comment>
<comment type="similarity">
    <text evidence="4 14">Belongs to the cytochrome P450 family.</text>
</comment>
<evidence type="ECO:0000256" key="7">
    <source>
        <dbReference type="ARBA" id="ARBA00022824"/>
    </source>
</evidence>
<dbReference type="FunFam" id="1.10.630.10:FF:000042">
    <property type="entry name" value="Cytochrome P450"/>
    <property type="match status" value="1"/>
</dbReference>
<dbReference type="GO" id="GO:0016705">
    <property type="term" value="F:oxidoreductase activity, acting on paired donors, with incorporation or reduction of molecular oxygen"/>
    <property type="evidence" value="ECO:0007669"/>
    <property type="project" value="InterPro"/>
</dbReference>
<evidence type="ECO:0000256" key="15">
    <source>
        <dbReference type="SAM" id="Phobius"/>
    </source>
</evidence>
<protein>
    <recommendedName>
        <fullName evidence="18">Cytochrome P450</fullName>
    </recommendedName>
</protein>
<evidence type="ECO:0000256" key="6">
    <source>
        <dbReference type="ARBA" id="ARBA00022723"/>
    </source>
</evidence>
<evidence type="ECO:0000256" key="8">
    <source>
        <dbReference type="ARBA" id="ARBA00022848"/>
    </source>
</evidence>
<name>A0A9P0DCB6_9CUCU</name>
<comment type="subcellular location">
    <subcellularLocation>
        <location evidence="3">Endoplasmic reticulum membrane</location>
        <topology evidence="3">Peripheral membrane protein</topology>
    </subcellularLocation>
    <subcellularLocation>
        <location evidence="2">Microsome membrane</location>
        <topology evidence="2">Peripheral membrane protein</topology>
    </subcellularLocation>
</comment>
<evidence type="ECO:0000313" key="16">
    <source>
        <dbReference type="EMBL" id="CAH1115781.1"/>
    </source>
</evidence>
<dbReference type="PANTHER" id="PTHR24292">
    <property type="entry name" value="CYTOCHROME P450"/>
    <property type="match status" value="1"/>
</dbReference>
<dbReference type="GO" id="GO:0020037">
    <property type="term" value="F:heme binding"/>
    <property type="evidence" value="ECO:0007669"/>
    <property type="project" value="InterPro"/>
</dbReference>
<keyword evidence="11 14" id="KW-0503">Monooxygenase</keyword>
<evidence type="ECO:0000256" key="5">
    <source>
        <dbReference type="ARBA" id="ARBA00022617"/>
    </source>
</evidence>
<evidence type="ECO:0000256" key="4">
    <source>
        <dbReference type="ARBA" id="ARBA00010617"/>
    </source>
</evidence>
<dbReference type="PANTHER" id="PTHR24292:SF100">
    <property type="entry name" value="CYTOCHROME P450 6A16, ISOFORM B-RELATED"/>
    <property type="match status" value="1"/>
</dbReference>
<keyword evidence="17" id="KW-1185">Reference proteome</keyword>
<dbReference type="AlphaFoldDB" id="A0A9P0DCB6"/>
<evidence type="ECO:0000256" key="3">
    <source>
        <dbReference type="ARBA" id="ARBA00004406"/>
    </source>
</evidence>
<feature type="transmembrane region" description="Helical" evidence="15">
    <location>
        <begin position="7"/>
        <end position="26"/>
    </location>
</feature>
<dbReference type="InterPro" id="IPR050476">
    <property type="entry name" value="Insect_CytP450_Detox"/>
</dbReference>
<feature type="binding site" description="axial binding residue" evidence="13">
    <location>
        <position position="442"/>
    </location>
    <ligand>
        <name>heme</name>
        <dbReference type="ChEBI" id="CHEBI:30413"/>
    </ligand>
    <ligandPart>
        <name>Fe</name>
        <dbReference type="ChEBI" id="CHEBI:18248"/>
    </ligandPart>
</feature>
<evidence type="ECO:0000313" key="17">
    <source>
        <dbReference type="Proteomes" id="UP001153636"/>
    </source>
</evidence>
<keyword evidence="15" id="KW-0812">Transmembrane</keyword>
<dbReference type="InterPro" id="IPR001128">
    <property type="entry name" value="Cyt_P450"/>
</dbReference>
<dbReference type="GO" id="GO:0004497">
    <property type="term" value="F:monooxygenase activity"/>
    <property type="evidence" value="ECO:0007669"/>
    <property type="project" value="UniProtKB-KW"/>
</dbReference>
<gene>
    <name evidence="16" type="ORF">PSYICH_LOCUS15186</name>
</gene>
<dbReference type="Proteomes" id="UP001153636">
    <property type="component" value="Chromosome 9"/>
</dbReference>
<dbReference type="PRINTS" id="PR00463">
    <property type="entry name" value="EP450I"/>
</dbReference>
<evidence type="ECO:0000256" key="10">
    <source>
        <dbReference type="ARBA" id="ARBA00023004"/>
    </source>
</evidence>
<sequence>MFITDKLLTDLIIAITTLGIAAYFYIKHKYSYWTRRGVPQIPPTFPFGNHSISLPKGISLGGLSEIYYKEFKKQGQKLGGVYLGLDPYLVITDVTLAKHILTTDFSSFVDRGVFHNKKSPLSVNIITQGGDEWRTSRSKFTSIFTSAKMKYFFNTIKKCSDELESNLEVLAKDGKADIDIYEVMGCYFTDVIGSVTYGVDANSFKSPDATFRKLGRDLFGTFTLPFRFALFITICYPKLAKLINLAGFQPNVESFFKNFVPEALENRIKNKEQRADFLQLLIEMKNSGVDLTTDEIVGQSFIFFAAGFETSSAVSALMLYEMAKNSEIQQKVRAEIKQVLSKYGDLTYDAIQDMTYLSQVLNEAMRKYPLLPSLHRVCVKDYQFPDSNVVIEKGTAVIMSAQGWHRDADLFPDPMKFDPDRFEDKNAKLEGYIPFGEGPRNCIGLRLGILQSKMGVAEIVKNYEVSVSPNCKEPLELDPLTFVLKTEDPIILRLKKINK</sequence>
<dbReference type="PROSITE" id="PS00086">
    <property type="entry name" value="CYTOCHROME_P450"/>
    <property type="match status" value="1"/>
</dbReference>
<dbReference type="Gene3D" id="1.10.630.10">
    <property type="entry name" value="Cytochrome P450"/>
    <property type="match status" value="1"/>
</dbReference>
<dbReference type="EMBL" id="OV651821">
    <property type="protein sequence ID" value="CAH1115781.1"/>
    <property type="molecule type" value="Genomic_DNA"/>
</dbReference>
<dbReference type="GO" id="GO:0005506">
    <property type="term" value="F:iron ion binding"/>
    <property type="evidence" value="ECO:0007669"/>
    <property type="project" value="InterPro"/>
</dbReference>
<evidence type="ECO:0000256" key="12">
    <source>
        <dbReference type="ARBA" id="ARBA00023136"/>
    </source>
</evidence>
<proteinExistence type="inferred from homology"/>
<dbReference type="PRINTS" id="PR00385">
    <property type="entry name" value="P450"/>
</dbReference>
<evidence type="ECO:0008006" key="18">
    <source>
        <dbReference type="Google" id="ProtNLM"/>
    </source>
</evidence>
<dbReference type="SUPFAM" id="SSF48264">
    <property type="entry name" value="Cytochrome P450"/>
    <property type="match status" value="1"/>
</dbReference>
<evidence type="ECO:0000256" key="1">
    <source>
        <dbReference type="ARBA" id="ARBA00001971"/>
    </source>
</evidence>
<reference evidence="16" key="1">
    <citation type="submission" date="2022-01" db="EMBL/GenBank/DDBJ databases">
        <authorList>
            <person name="King R."/>
        </authorList>
    </citation>
    <scope>NUCLEOTIDE SEQUENCE</scope>
</reference>
<dbReference type="CDD" id="cd11056">
    <property type="entry name" value="CYP6-like"/>
    <property type="match status" value="1"/>
</dbReference>
<keyword evidence="6 13" id="KW-0479">Metal-binding</keyword>
<dbReference type="InterPro" id="IPR017972">
    <property type="entry name" value="Cyt_P450_CS"/>
</dbReference>
<organism evidence="16 17">
    <name type="scientific">Psylliodes chrysocephalus</name>
    <dbReference type="NCBI Taxonomy" id="3402493"/>
    <lineage>
        <taxon>Eukaryota</taxon>
        <taxon>Metazoa</taxon>
        <taxon>Ecdysozoa</taxon>
        <taxon>Arthropoda</taxon>
        <taxon>Hexapoda</taxon>
        <taxon>Insecta</taxon>
        <taxon>Pterygota</taxon>
        <taxon>Neoptera</taxon>
        <taxon>Endopterygota</taxon>
        <taxon>Coleoptera</taxon>
        <taxon>Polyphaga</taxon>
        <taxon>Cucujiformia</taxon>
        <taxon>Chrysomeloidea</taxon>
        <taxon>Chrysomelidae</taxon>
        <taxon>Galerucinae</taxon>
        <taxon>Alticini</taxon>
        <taxon>Psylliodes</taxon>
    </lineage>
</organism>
<keyword evidence="9 14" id="KW-0560">Oxidoreductase</keyword>
<dbReference type="InterPro" id="IPR036396">
    <property type="entry name" value="Cyt_P450_sf"/>
</dbReference>
<dbReference type="InterPro" id="IPR002401">
    <property type="entry name" value="Cyt_P450_E_grp-I"/>
</dbReference>
<evidence type="ECO:0000256" key="11">
    <source>
        <dbReference type="ARBA" id="ARBA00023033"/>
    </source>
</evidence>
<dbReference type="GO" id="GO:0005789">
    <property type="term" value="C:endoplasmic reticulum membrane"/>
    <property type="evidence" value="ECO:0007669"/>
    <property type="project" value="UniProtKB-SubCell"/>
</dbReference>
<dbReference type="Pfam" id="PF00067">
    <property type="entry name" value="p450"/>
    <property type="match status" value="1"/>
</dbReference>